<accession>A0A8J8SH58</accession>
<dbReference type="PANTHER" id="PTHR42920:SF11">
    <property type="entry name" value="INNER MEMBRANE PROTEIN YTFF"/>
    <property type="match status" value="1"/>
</dbReference>
<feature type="transmembrane region" description="Helical" evidence="7">
    <location>
        <begin position="66"/>
        <end position="82"/>
    </location>
</feature>
<feature type="transmembrane region" description="Helical" evidence="7">
    <location>
        <begin position="9"/>
        <end position="29"/>
    </location>
</feature>
<evidence type="ECO:0000256" key="7">
    <source>
        <dbReference type="SAM" id="Phobius"/>
    </source>
</evidence>
<proteinExistence type="inferred from homology"/>
<dbReference type="GO" id="GO:0005886">
    <property type="term" value="C:plasma membrane"/>
    <property type="evidence" value="ECO:0007669"/>
    <property type="project" value="UniProtKB-SubCell"/>
</dbReference>
<evidence type="ECO:0000256" key="5">
    <source>
        <dbReference type="ARBA" id="ARBA00022989"/>
    </source>
</evidence>
<comment type="subcellular location">
    <subcellularLocation>
        <location evidence="1">Cell membrane</location>
        <topology evidence="1">Multi-pass membrane protein</topology>
    </subcellularLocation>
</comment>
<evidence type="ECO:0000256" key="4">
    <source>
        <dbReference type="ARBA" id="ARBA00022692"/>
    </source>
</evidence>
<evidence type="ECO:0000256" key="2">
    <source>
        <dbReference type="ARBA" id="ARBA00007362"/>
    </source>
</evidence>
<protein>
    <submittedName>
        <fullName evidence="9">DMT family transporter</fullName>
    </submittedName>
</protein>
<name>A0A8J8SH58_9FIRM</name>
<comment type="similarity">
    <text evidence="2">Belongs to the EamA transporter family.</text>
</comment>
<evidence type="ECO:0000256" key="6">
    <source>
        <dbReference type="ARBA" id="ARBA00023136"/>
    </source>
</evidence>
<evidence type="ECO:0000259" key="8">
    <source>
        <dbReference type="Pfam" id="PF00892"/>
    </source>
</evidence>
<sequence>MSKKVMGHVFALFAIIIWGLTFISTAVLLDVLDPIEIMVFRFGMAFLLLCAIYPKNFKFLSLKEEFIFFILGLSGVSLYFIAENISLTYTLPSNVAFILTTAPLYTAIIAHFFSQDEKFDKSILVGFAFCIIGVFFVMYNSQVKLAINPLGDFLALAAAVMWGIYSVSLRKLTGNYHPIYMVRKTFFYGILTTLPFIKLFGADMVSKGWSANIIFNLIFLGIVASALCYVLWNKAVMLIGSVQATNYIYLIPLVTVIGSFIFLKHKLEPLMIFGGVLIIVGVVIADKWKAKKMGDVEDVKKVA</sequence>
<dbReference type="InterPro" id="IPR000620">
    <property type="entry name" value="EamA_dom"/>
</dbReference>
<evidence type="ECO:0000313" key="10">
    <source>
        <dbReference type="Proteomes" id="UP000683246"/>
    </source>
</evidence>
<feature type="transmembrane region" description="Helical" evidence="7">
    <location>
        <begin position="35"/>
        <end position="54"/>
    </location>
</feature>
<evidence type="ECO:0000313" key="9">
    <source>
        <dbReference type="EMBL" id="QUI23067.1"/>
    </source>
</evidence>
<dbReference type="InterPro" id="IPR037185">
    <property type="entry name" value="EmrE-like"/>
</dbReference>
<evidence type="ECO:0000256" key="3">
    <source>
        <dbReference type="ARBA" id="ARBA00022475"/>
    </source>
</evidence>
<keyword evidence="10" id="KW-1185">Reference proteome</keyword>
<feature type="transmembrane region" description="Helical" evidence="7">
    <location>
        <begin position="94"/>
        <end position="113"/>
    </location>
</feature>
<feature type="transmembrane region" description="Helical" evidence="7">
    <location>
        <begin position="269"/>
        <end position="285"/>
    </location>
</feature>
<reference evidence="9" key="1">
    <citation type="submission" date="2020-07" db="EMBL/GenBank/DDBJ databases">
        <title>Vallitalea pronyensis genome.</title>
        <authorList>
            <person name="Postec A."/>
        </authorList>
    </citation>
    <scope>NUCLEOTIDE SEQUENCE</scope>
    <source>
        <strain evidence="9">FatNI3</strain>
    </source>
</reference>
<keyword evidence="3" id="KW-1003">Cell membrane</keyword>
<feature type="transmembrane region" description="Helical" evidence="7">
    <location>
        <begin position="244"/>
        <end position="263"/>
    </location>
</feature>
<keyword evidence="6 7" id="KW-0472">Membrane</keyword>
<organism evidence="9 10">
    <name type="scientific">Vallitalea pronyensis</name>
    <dbReference type="NCBI Taxonomy" id="1348613"/>
    <lineage>
        <taxon>Bacteria</taxon>
        <taxon>Bacillati</taxon>
        <taxon>Bacillota</taxon>
        <taxon>Clostridia</taxon>
        <taxon>Lachnospirales</taxon>
        <taxon>Vallitaleaceae</taxon>
        <taxon>Vallitalea</taxon>
    </lineage>
</organism>
<feature type="transmembrane region" description="Helical" evidence="7">
    <location>
        <begin position="122"/>
        <end position="139"/>
    </location>
</feature>
<keyword evidence="4 7" id="KW-0812">Transmembrane</keyword>
<feature type="transmembrane region" description="Helical" evidence="7">
    <location>
        <begin position="213"/>
        <end position="232"/>
    </location>
</feature>
<dbReference type="KEGG" id="vpy:HZI73_12555"/>
<feature type="transmembrane region" description="Helical" evidence="7">
    <location>
        <begin position="185"/>
        <end position="201"/>
    </location>
</feature>
<keyword evidence="5 7" id="KW-1133">Transmembrane helix</keyword>
<feature type="domain" description="EamA" evidence="8">
    <location>
        <begin position="6"/>
        <end position="138"/>
    </location>
</feature>
<feature type="domain" description="EamA" evidence="8">
    <location>
        <begin position="150"/>
        <end position="284"/>
    </location>
</feature>
<evidence type="ECO:0000256" key="1">
    <source>
        <dbReference type="ARBA" id="ARBA00004651"/>
    </source>
</evidence>
<dbReference type="RefSeq" id="WP_212698568.1">
    <property type="nucleotide sequence ID" value="NZ_CP058649.1"/>
</dbReference>
<dbReference type="AlphaFoldDB" id="A0A8J8SH58"/>
<feature type="transmembrane region" description="Helical" evidence="7">
    <location>
        <begin position="145"/>
        <end position="165"/>
    </location>
</feature>
<dbReference type="Proteomes" id="UP000683246">
    <property type="component" value="Chromosome"/>
</dbReference>
<gene>
    <name evidence="9" type="ORF">HZI73_12555</name>
</gene>
<dbReference type="EMBL" id="CP058649">
    <property type="protein sequence ID" value="QUI23067.1"/>
    <property type="molecule type" value="Genomic_DNA"/>
</dbReference>
<dbReference type="SUPFAM" id="SSF103481">
    <property type="entry name" value="Multidrug resistance efflux transporter EmrE"/>
    <property type="match status" value="2"/>
</dbReference>
<dbReference type="Pfam" id="PF00892">
    <property type="entry name" value="EamA"/>
    <property type="match status" value="2"/>
</dbReference>
<dbReference type="PANTHER" id="PTHR42920">
    <property type="entry name" value="OS03G0707200 PROTEIN-RELATED"/>
    <property type="match status" value="1"/>
</dbReference>
<dbReference type="InterPro" id="IPR051258">
    <property type="entry name" value="Diverse_Substrate_Transporter"/>
</dbReference>